<dbReference type="AlphaFoldDB" id="A0A6S7G0E3"/>
<dbReference type="Proteomes" id="UP001152795">
    <property type="component" value="Unassembled WGS sequence"/>
</dbReference>
<evidence type="ECO:0000256" key="1">
    <source>
        <dbReference type="SAM" id="MobiDB-lite"/>
    </source>
</evidence>
<dbReference type="EMBL" id="CACRXK020000860">
    <property type="protein sequence ID" value="CAB3985348.1"/>
    <property type="molecule type" value="Genomic_DNA"/>
</dbReference>
<accession>A0A6S7G0E3</accession>
<dbReference type="PANTHER" id="PTHR33488">
    <property type="entry name" value="ZGC:162509"/>
    <property type="match status" value="1"/>
</dbReference>
<name>A0A6S7G0E3_PARCT</name>
<reference evidence="2" key="1">
    <citation type="submission" date="2020-04" db="EMBL/GenBank/DDBJ databases">
        <authorList>
            <person name="Alioto T."/>
            <person name="Alioto T."/>
            <person name="Gomez Garrido J."/>
        </authorList>
    </citation>
    <scope>NUCLEOTIDE SEQUENCE</scope>
    <source>
        <strain evidence="2">A484AB</strain>
    </source>
</reference>
<proteinExistence type="predicted"/>
<dbReference type="PANTHER" id="PTHR33488:SF2">
    <property type="entry name" value="EARLY ENDOSOME ANTIGEN 1-LIKE"/>
    <property type="match status" value="1"/>
</dbReference>
<feature type="region of interest" description="Disordered" evidence="1">
    <location>
        <begin position="171"/>
        <end position="196"/>
    </location>
</feature>
<evidence type="ECO:0000313" key="3">
    <source>
        <dbReference type="Proteomes" id="UP001152795"/>
    </source>
</evidence>
<organism evidence="2 3">
    <name type="scientific">Paramuricea clavata</name>
    <name type="common">Red gorgonian</name>
    <name type="synonym">Violescent sea-whip</name>
    <dbReference type="NCBI Taxonomy" id="317549"/>
    <lineage>
        <taxon>Eukaryota</taxon>
        <taxon>Metazoa</taxon>
        <taxon>Cnidaria</taxon>
        <taxon>Anthozoa</taxon>
        <taxon>Octocorallia</taxon>
        <taxon>Malacalcyonacea</taxon>
        <taxon>Plexauridae</taxon>
        <taxon>Paramuricea</taxon>
    </lineage>
</organism>
<feature type="region of interest" description="Disordered" evidence="1">
    <location>
        <begin position="110"/>
        <end position="129"/>
    </location>
</feature>
<protein>
    <submittedName>
        <fullName evidence="2">Uncharacterized protein</fullName>
    </submittedName>
</protein>
<feature type="compositionally biased region" description="Polar residues" evidence="1">
    <location>
        <begin position="186"/>
        <end position="196"/>
    </location>
</feature>
<gene>
    <name evidence="2" type="ORF">PACLA_8A049497</name>
</gene>
<evidence type="ECO:0000313" key="2">
    <source>
        <dbReference type="EMBL" id="CAB3985348.1"/>
    </source>
</evidence>
<keyword evidence="3" id="KW-1185">Reference proteome</keyword>
<comment type="caution">
    <text evidence="2">The sequence shown here is derived from an EMBL/GenBank/DDBJ whole genome shotgun (WGS) entry which is preliminary data.</text>
</comment>
<sequence>MIMIMIMGIEATFFLYFCFLDRGIKFFKHCTTFIGTSREVELMLPKSLDSIQTIADDCLVLATSVEKKFIDVMDLVGELLEACTNAKGHYDEELEKTKVAIEVLNESKKSVEQRQKETEKQKKETMKEMENAEREFKDAMEQVPSTGDLLGLAVADAFIGVVKNITNLIPGSSEKSGRVSKPVDATSRSSPTKPESSLNDLILLVSEIQAQTAFIEDLAFGDKSEGNGRPQWEMINKGAEKAKQIFKGFLKKLPRTASPQIDENLKKLCTDAMDICEMLLNLRKAFKRDKANVDAVMSKVEKLRKDVETASLGLSMANGGNSLSNKSPHQATQQVENDESLMKSAMQSARFKTEMAKQNLTESRKRYDQSCQEFDTRMKEMGEILADLAKQNPKKLNLEEITATLVKGMKALGELREEWGKLVQFFTMLSNLVKCCLVTSLKQFVETSKVQKELGGQMSDTMRDVLFEEAFKANQIAYVVNTISATYTEVSQKHLMGRITCLGSLISLDPTSATDLPIIMKKKAELTQGCEEAQESIKAIAKRKQKDIAEALDNRIGRIKFEVEAVMPAMEKAEMKEIEDQVKTAKGIQKAALQMQDIDDLV</sequence>
<dbReference type="OrthoDB" id="5406275at2759"/>